<protein>
    <submittedName>
        <fullName evidence="1">Uncharacterized protein</fullName>
    </submittedName>
</protein>
<organism evidence="1 2">
    <name type="scientific">Mesocestoides corti</name>
    <name type="common">Flatworm</name>
    <dbReference type="NCBI Taxonomy" id="53468"/>
    <lineage>
        <taxon>Eukaryota</taxon>
        <taxon>Metazoa</taxon>
        <taxon>Spiralia</taxon>
        <taxon>Lophotrochozoa</taxon>
        <taxon>Platyhelminthes</taxon>
        <taxon>Cestoda</taxon>
        <taxon>Eucestoda</taxon>
        <taxon>Cyclophyllidea</taxon>
        <taxon>Mesocestoididae</taxon>
        <taxon>Mesocestoides</taxon>
    </lineage>
</organism>
<gene>
    <name evidence="1" type="ORF">MCOS_LOCUS8598</name>
</gene>
<evidence type="ECO:0000313" key="1">
    <source>
        <dbReference type="EMBL" id="VDD82595.1"/>
    </source>
</evidence>
<name>A0A3P6HUD4_MESCO</name>
<dbReference type="AlphaFoldDB" id="A0A3P6HUD4"/>
<accession>A0A3P6HUD4</accession>
<keyword evidence="2" id="KW-1185">Reference proteome</keyword>
<dbReference type="Proteomes" id="UP000267029">
    <property type="component" value="Unassembled WGS sequence"/>
</dbReference>
<dbReference type="EMBL" id="UXSR01005537">
    <property type="protein sequence ID" value="VDD82595.1"/>
    <property type="molecule type" value="Genomic_DNA"/>
</dbReference>
<proteinExistence type="predicted"/>
<evidence type="ECO:0000313" key="2">
    <source>
        <dbReference type="Proteomes" id="UP000267029"/>
    </source>
</evidence>
<reference evidence="1 2" key="1">
    <citation type="submission" date="2018-10" db="EMBL/GenBank/DDBJ databases">
        <authorList>
            <consortium name="Pathogen Informatics"/>
        </authorList>
    </citation>
    <scope>NUCLEOTIDE SEQUENCE [LARGE SCALE GENOMIC DNA]</scope>
</reference>
<sequence length="38" mass="4483">MKQVLNLLMERIILLRSNMMGKLGIYDSMKHCRVMEVS</sequence>